<sequence length="142" mass="16375">MSCEDIVEFDEEEEVSAGSWPPLHELASIWEENSAVRGSLRQNKRLLIWPKKELTGVATIDGLAANLLAVQDALKVWASHAPSPRAPPIDWLREEVKQIYLLMNIECNDVSLHLDSWGVRRFVSLCLRRWRRDQVTFRDPQL</sequence>
<dbReference type="EMBL" id="CAXAMM010043572">
    <property type="protein sequence ID" value="CAK9110648.1"/>
    <property type="molecule type" value="Genomic_DNA"/>
</dbReference>
<proteinExistence type="predicted"/>
<evidence type="ECO:0000313" key="1">
    <source>
        <dbReference type="EMBL" id="CAK9104953.1"/>
    </source>
</evidence>
<protein>
    <submittedName>
        <fullName evidence="2">Uncharacterized protein</fullName>
    </submittedName>
</protein>
<comment type="caution">
    <text evidence="2">The sequence shown here is derived from an EMBL/GenBank/DDBJ whole genome shotgun (WGS) entry which is preliminary data.</text>
</comment>
<reference evidence="2 3" key="1">
    <citation type="submission" date="2024-02" db="EMBL/GenBank/DDBJ databases">
        <authorList>
            <person name="Chen Y."/>
            <person name="Shah S."/>
            <person name="Dougan E. K."/>
            <person name="Thang M."/>
            <person name="Chan C."/>
        </authorList>
    </citation>
    <scope>NUCLEOTIDE SEQUENCE [LARGE SCALE GENOMIC DNA]</scope>
</reference>
<dbReference type="EMBL" id="CAXAMM010042461">
    <property type="protein sequence ID" value="CAK9104953.1"/>
    <property type="molecule type" value="Genomic_DNA"/>
</dbReference>
<evidence type="ECO:0000313" key="2">
    <source>
        <dbReference type="EMBL" id="CAK9110648.1"/>
    </source>
</evidence>
<accession>A0ABP0SE35</accession>
<dbReference type="Proteomes" id="UP001642464">
    <property type="component" value="Unassembled WGS sequence"/>
</dbReference>
<gene>
    <name evidence="1" type="ORF">SCF082_LOCUS48938</name>
    <name evidence="2" type="ORF">SCF082_LOCUS51382</name>
</gene>
<name>A0ABP0SE35_9DINO</name>
<organism evidence="2 3">
    <name type="scientific">Durusdinium trenchii</name>
    <dbReference type="NCBI Taxonomy" id="1381693"/>
    <lineage>
        <taxon>Eukaryota</taxon>
        <taxon>Sar</taxon>
        <taxon>Alveolata</taxon>
        <taxon>Dinophyceae</taxon>
        <taxon>Suessiales</taxon>
        <taxon>Symbiodiniaceae</taxon>
        <taxon>Durusdinium</taxon>
    </lineage>
</organism>
<evidence type="ECO:0000313" key="3">
    <source>
        <dbReference type="Proteomes" id="UP001642464"/>
    </source>
</evidence>
<keyword evidence="3" id="KW-1185">Reference proteome</keyword>